<dbReference type="GO" id="GO:0098609">
    <property type="term" value="P:cell-cell adhesion"/>
    <property type="evidence" value="ECO:0007669"/>
    <property type="project" value="TreeGrafter"/>
</dbReference>
<dbReference type="PANTHER" id="PTHR24207">
    <property type="entry name" value="ZYX102 PROTEIN"/>
    <property type="match status" value="1"/>
</dbReference>
<comment type="caution">
    <text evidence="8">The sequence shown here is derived from an EMBL/GenBank/DDBJ whole genome shotgun (WGS) entry which is preliminary data.</text>
</comment>
<keyword evidence="9" id="KW-1185">Reference proteome</keyword>
<dbReference type="FunFam" id="2.10.110.10:FF:000097">
    <property type="entry name" value="Filamin-binding LIM protein 1"/>
    <property type="match status" value="1"/>
</dbReference>
<dbReference type="SUPFAM" id="SSF57716">
    <property type="entry name" value="Glucocorticoid receptor-like (DNA-binding domain)"/>
    <property type="match status" value="2"/>
</dbReference>
<dbReference type="GeneID" id="120530824"/>
<evidence type="ECO:0000256" key="6">
    <source>
        <dbReference type="SAM" id="MobiDB-lite"/>
    </source>
</evidence>
<keyword evidence="4 5" id="KW-0440">LIM domain</keyword>
<dbReference type="RefSeq" id="XP_039611396.1">
    <property type="nucleotide sequence ID" value="XM_039755462.1"/>
</dbReference>
<keyword evidence="3 5" id="KW-0862">Zinc</keyword>
<gene>
    <name evidence="8" type="primary">Fblim1</name>
    <name evidence="8" type="ORF">GTO96_0018892</name>
</gene>
<evidence type="ECO:0000256" key="5">
    <source>
        <dbReference type="PROSITE-ProRule" id="PRU00125"/>
    </source>
</evidence>
<keyword evidence="2" id="KW-0677">Repeat</keyword>
<protein>
    <submittedName>
        <fullName evidence="8">FBLI1 protein</fullName>
    </submittedName>
</protein>
<dbReference type="EMBL" id="JAATIS010005477">
    <property type="protein sequence ID" value="KAG2458733.1"/>
    <property type="molecule type" value="Genomic_DNA"/>
</dbReference>
<feature type="domain" description="LIM zinc-binding" evidence="7">
    <location>
        <begin position="206"/>
        <end position="265"/>
    </location>
</feature>
<name>A0A8X7WXZ3_POLSE</name>
<evidence type="ECO:0000313" key="9">
    <source>
        <dbReference type="Proteomes" id="UP000886611"/>
    </source>
</evidence>
<dbReference type="Gene3D" id="2.10.110.10">
    <property type="entry name" value="Cysteine Rich Protein"/>
    <property type="match status" value="3"/>
</dbReference>
<dbReference type="AlphaFoldDB" id="A0A8X7WXZ3"/>
<dbReference type="PANTHER" id="PTHR24207:SF1">
    <property type="entry name" value="FILAMIN-BINDING LIM PROTEIN 1"/>
    <property type="match status" value="1"/>
</dbReference>
<dbReference type="OrthoDB" id="25414at2759"/>
<proteinExistence type="predicted"/>
<reference evidence="8 9" key="1">
    <citation type="journal article" date="2021" name="Cell">
        <title>Tracing the genetic footprints of vertebrate landing in non-teleost ray-finned fishes.</title>
        <authorList>
            <person name="Bi X."/>
            <person name="Wang K."/>
            <person name="Yang L."/>
            <person name="Pan H."/>
            <person name="Jiang H."/>
            <person name="Wei Q."/>
            <person name="Fang M."/>
            <person name="Yu H."/>
            <person name="Zhu C."/>
            <person name="Cai Y."/>
            <person name="He Y."/>
            <person name="Gan X."/>
            <person name="Zeng H."/>
            <person name="Yu D."/>
            <person name="Zhu Y."/>
            <person name="Jiang H."/>
            <person name="Qiu Q."/>
            <person name="Yang H."/>
            <person name="Zhang Y.E."/>
            <person name="Wang W."/>
            <person name="Zhu M."/>
            <person name="He S."/>
            <person name="Zhang G."/>
        </authorList>
    </citation>
    <scope>NUCLEOTIDE SEQUENCE [LARGE SCALE GENOMIC DNA]</scope>
    <source>
        <strain evidence="8">Bchr_013</strain>
    </source>
</reference>
<feature type="non-terminal residue" evidence="8">
    <location>
        <position position="399"/>
    </location>
</feature>
<dbReference type="InterPro" id="IPR001781">
    <property type="entry name" value="Znf_LIM"/>
</dbReference>
<keyword evidence="1 5" id="KW-0479">Metal-binding</keyword>
<feature type="domain" description="LIM zinc-binding" evidence="7">
    <location>
        <begin position="327"/>
        <end position="396"/>
    </location>
</feature>
<evidence type="ECO:0000259" key="7">
    <source>
        <dbReference type="PROSITE" id="PS50023"/>
    </source>
</evidence>
<feature type="compositionally biased region" description="Polar residues" evidence="6">
    <location>
        <begin position="33"/>
        <end position="50"/>
    </location>
</feature>
<dbReference type="GO" id="GO:0046872">
    <property type="term" value="F:metal ion binding"/>
    <property type="evidence" value="ECO:0007669"/>
    <property type="project" value="UniProtKB-KW"/>
</dbReference>
<evidence type="ECO:0000256" key="3">
    <source>
        <dbReference type="ARBA" id="ARBA00022833"/>
    </source>
</evidence>
<feature type="compositionally biased region" description="Pro residues" evidence="6">
    <location>
        <begin position="112"/>
        <end position="132"/>
    </location>
</feature>
<feature type="non-terminal residue" evidence="8">
    <location>
        <position position="1"/>
    </location>
</feature>
<evidence type="ECO:0000256" key="1">
    <source>
        <dbReference type="ARBA" id="ARBA00022723"/>
    </source>
</evidence>
<dbReference type="Pfam" id="PF00412">
    <property type="entry name" value="LIM"/>
    <property type="match status" value="3"/>
</dbReference>
<feature type="compositionally biased region" description="Polar residues" evidence="6">
    <location>
        <begin position="90"/>
        <end position="110"/>
    </location>
</feature>
<evidence type="ECO:0000313" key="8">
    <source>
        <dbReference type="EMBL" id="KAG2458733.1"/>
    </source>
</evidence>
<feature type="region of interest" description="Disordered" evidence="6">
    <location>
        <begin position="1"/>
        <end position="173"/>
    </location>
</feature>
<feature type="compositionally biased region" description="Polar residues" evidence="6">
    <location>
        <begin position="136"/>
        <end position="167"/>
    </location>
</feature>
<organism evidence="8 9">
    <name type="scientific">Polypterus senegalus</name>
    <name type="common">Senegal bichir</name>
    <dbReference type="NCBI Taxonomy" id="55291"/>
    <lineage>
        <taxon>Eukaryota</taxon>
        <taxon>Metazoa</taxon>
        <taxon>Chordata</taxon>
        <taxon>Craniata</taxon>
        <taxon>Vertebrata</taxon>
        <taxon>Euteleostomi</taxon>
        <taxon>Actinopterygii</taxon>
        <taxon>Polypteriformes</taxon>
        <taxon>Polypteridae</taxon>
        <taxon>Polypterus</taxon>
    </lineage>
</organism>
<accession>A0A8X7WXZ3</accession>
<dbReference type="GO" id="GO:0005925">
    <property type="term" value="C:focal adhesion"/>
    <property type="evidence" value="ECO:0007669"/>
    <property type="project" value="TreeGrafter"/>
</dbReference>
<dbReference type="PROSITE" id="PS50023">
    <property type="entry name" value="LIM_DOMAIN_2"/>
    <property type="match status" value="3"/>
</dbReference>
<feature type="domain" description="LIM zinc-binding" evidence="7">
    <location>
        <begin position="266"/>
        <end position="326"/>
    </location>
</feature>
<sequence length="399" mass="42986">MSVASPPKRMVSSVFITLAPPRRAPPKTPPQGAESQPTIAQTGSLPNQSVAPAGTQKGITNGALKAEPAGTTRAGQNSLSNGVHPRTLQGGATSQISGQAGQNSFVNYNTDPPLPLPPPPAEEELPAPPPPADVVSSRSSRGLQTVPGQQTNSSKSHQRANDSTTLGANEVLPPAGRTQAALDELWQTLPVPQFEEQEEKKQKSPDICGFCHKEVDLKTPAIEAMKKVYHAVCFTCRTCNHPLAGQLFYNKDGVPICDPCYKATLECCSHCGQVIESRVIRALKKAFHPECFMCSVCQHQIGEERFAVDDNGEVYCLQDYYRKFASECSACKKLIIPGEDGKDAFNIECMGRTFHEACYCCENCGISLSPEPNEKGSFPLGDRMLCKACHQILSQQGAS</sequence>
<dbReference type="FunFam" id="2.10.110.10:FF:000086">
    <property type="entry name" value="Filamin binding LIM protein 1"/>
    <property type="match status" value="1"/>
</dbReference>
<dbReference type="GO" id="GO:0031005">
    <property type="term" value="F:filamin binding"/>
    <property type="evidence" value="ECO:0007669"/>
    <property type="project" value="TreeGrafter"/>
</dbReference>
<dbReference type="GO" id="GO:0001725">
    <property type="term" value="C:stress fiber"/>
    <property type="evidence" value="ECO:0007669"/>
    <property type="project" value="TreeGrafter"/>
</dbReference>
<dbReference type="SMART" id="SM00132">
    <property type="entry name" value="LIM"/>
    <property type="match status" value="3"/>
</dbReference>
<dbReference type="Proteomes" id="UP000886611">
    <property type="component" value="Unassembled WGS sequence"/>
</dbReference>
<evidence type="ECO:0000256" key="2">
    <source>
        <dbReference type="ARBA" id="ARBA00022737"/>
    </source>
</evidence>
<evidence type="ECO:0000256" key="4">
    <source>
        <dbReference type="ARBA" id="ARBA00023038"/>
    </source>
</evidence>